<dbReference type="Proteomes" id="UP001189429">
    <property type="component" value="Unassembled WGS sequence"/>
</dbReference>
<dbReference type="EMBL" id="CAUYUJ010003641">
    <property type="protein sequence ID" value="CAK0806119.1"/>
    <property type="molecule type" value="Genomic_DNA"/>
</dbReference>
<reference evidence="1" key="1">
    <citation type="submission" date="2023-10" db="EMBL/GenBank/DDBJ databases">
        <authorList>
            <person name="Chen Y."/>
            <person name="Shah S."/>
            <person name="Dougan E. K."/>
            <person name="Thang M."/>
            <person name="Chan C."/>
        </authorList>
    </citation>
    <scope>NUCLEOTIDE SEQUENCE [LARGE SCALE GENOMIC DNA]</scope>
</reference>
<evidence type="ECO:0000313" key="2">
    <source>
        <dbReference type="Proteomes" id="UP001189429"/>
    </source>
</evidence>
<accession>A0ABN9QMB7</accession>
<name>A0ABN9QMB7_9DINO</name>
<proteinExistence type="predicted"/>
<gene>
    <name evidence="1" type="ORF">PCOR1329_LOCUS12467</name>
</gene>
<keyword evidence="2" id="KW-1185">Reference proteome</keyword>
<organism evidence="1 2">
    <name type="scientific">Prorocentrum cordatum</name>
    <dbReference type="NCBI Taxonomy" id="2364126"/>
    <lineage>
        <taxon>Eukaryota</taxon>
        <taxon>Sar</taxon>
        <taxon>Alveolata</taxon>
        <taxon>Dinophyceae</taxon>
        <taxon>Prorocentrales</taxon>
        <taxon>Prorocentraceae</taxon>
        <taxon>Prorocentrum</taxon>
    </lineage>
</organism>
<protein>
    <submittedName>
        <fullName evidence="1">Uncharacterized protein</fullName>
    </submittedName>
</protein>
<comment type="caution">
    <text evidence="1">The sequence shown here is derived from an EMBL/GenBank/DDBJ whole genome shotgun (WGS) entry which is preliminary data.</text>
</comment>
<evidence type="ECO:0000313" key="1">
    <source>
        <dbReference type="EMBL" id="CAK0806119.1"/>
    </source>
</evidence>
<sequence>MKSEGREACARGRPRRVCWPSLSSRVLSLRAWTVHPGQSLASCWAAISFIFSGWSDNLFSFAPTVDKEAYIMAAVEKVLWNEHRLLVAPDSREMITANRVTFESYVFQDPFGSR</sequence>